<dbReference type="InterPro" id="IPR001394">
    <property type="entry name" value="Peptidase_C19_UCH"/>
</dbReference>
<accession>A0A1Q3AU75</accession>
<dbReference type="InterPro" id="IPR050164">
    <property type="entry name" value="Peptidase_C19"/>
</dbReference>
<feature type="signal peptide" evidence="1">
    <location>
        <begin position="1"/>
        <end position="25"/>
    </location>
</feature>
<keyword evidence="4" id="KW-1185">Reference proteome</keyword>
<dbReference type="Pfam" id="PF00443">
    <property type="entry name" value="UCH"/>
    <property type="match status" value="1"/>
</dbReference>
<dbReference type="SUPFAM" id="SSF54001">
    <property type="entry name" value="Cysteine proteinases"/>
    <property type="match status" value="1"/>
</dbReference>
<dbReference type="PANTHER" id="PTHR24006">
    <property type="entry name" value="UBIQUITIN CARBOXYL-TERMINAL HYDROLASE"/>
    <property type="match status" value="1"/>
</dbReference>
<dbReference type="PANTHER" id="PTHR24006:SF747">
    <property type="entry name" value="UBIQUITIN CARBOXYL-TERMINAL HYDROLASE 20"/>
    <property type="match status" value="1"/>
</dbReference>
<dbReference type="STRING" id="3775.A0A1Q3AU75"/>
<protein>
    <submittedName>
        <fullName evidence="3">UCH domain-containing protein</fullName>
    </submittedName>
</protein>
<dbReference type="InterPro" id="IPR038765">
    <property type="entry name" value="Papain-like_cys_pep_sf"/>
</dbReference>
<name>A0A1Q3AU75_CEPFO</name>
<evidence type="ECO:0000259" key="2">
    <source>
        <dbReference type="PROSITE" id="PS50235"/>
    </source>
</evidence>
<comment type="caution">
    <text evidence="3">The sequence shown here is derived from an EMBL/GenBank/DDBJ whole genome shotgun (WGS) entry which is preliminary data.</text>
</comment>
<proteinExistence type="predicted"/>
<dbReference type="GO" id="GO:0005829">
    <property type="term" value="C:cytosol"/>
    <property type="evidence" value="ECO:0007669"/>
    <property type="project" value="TreeGrafter"/>
</dbReference>
<evidence type="ECO:0000313" key="3">
    <source>
        <dbReference type="EMBL" id="GAV59210.1"/>
    </source>
</evidence>
<feature type="chain" id="PRO_5012411007" evidence="1">
    <location>
        <begin position="26"/>
        <end position="215"/>
    </location>
</feature>
<dbReference type="Proteomes" id="UP000187406">
    <property type="component" value="Unassembled WGS sequence"/>
</dbReference>
<dbReference type="PROSITE" id="PS50235">
    <property type="entry name" value="USP_3"/>
    <property type="match status" value="1"/>
</dbReference>
<dbReference type="OrthoDB" id="289038at2759"/>
<gene>
    <name evidence="3" type="ORF">CFOL_v3_02741</name>
</gene>
<reference evidence="4" key="1">
    <citation type="submission" date="2016-04" db="EMBL/GenBank/DDBJ databases">
        <title>Cephalotus genome sequencing.</title>
        <authorList>
            <person name="Fukushima K."/>
            <person name="Hasebe M."/>
            <person name="Fang X."/>
        </authorList>
    </citation>
    <scope>NUCLEOTIDE SEQUENCE [LARGE SCALE GENOMIC DNA]</scope>
    <source>
        <strain evidence="4">cv. St1</strain>
    </source>
</reference>
<feature type="domain" description="USP" evidence="2">
    <location>
        <begin position="1"/>
        <end position="215"/>
    </location>
</feature>
<dbReference type="Gene3D" id="3.90.70.10">
    <property type="entry name" value="Cysteine proteinases"/>
    <property type="match status" value="1"/>
</dbReference>
<dbReference type="EMBL" id="BDDD01000102">
    <property type="protein sequence ID" value="GAV59210.1"/>
    <property type="molecule type" value="Genomic_DNA"/>
</dbReference>
<keyword evidence="1" id="KW-0732">Signal</keyword>
<dbReference type="GO" id="GO:0016579">
    <property type="term" value="P:protein deubiquitination"/>
    <property type="evidence" value="ECO:0007669"/>
    <property type="project" value="InterPro"/>
</dbReference>
<organism evidence="3 4">
    <name type="scientific">Cephalotus follicularis</name>
    <name type="common">Albany pitcher plant</name>
    <dbReference type="NCBI Taxonomy" id="3775"/>
    <lineage>
        <taxon>Eukaryota</taxon>
        <taxon>Viridiplantae</taxon>
        <taxon>Streptophyta</taxon>
        <taxon>Embryophyta</taxon>
        <taxon>Tracheophyta</taxon>
        <taxon>Spermatophyta</taxon>
        <taxon>Magnoliopsida</taxon>
        <taxon>eudicotyledons</taxon>
        <taxon>Gunneridae</taxon>
        <taxon>Pentapetalae</taxon>
        <taxon>rosids</taxon>
        <taxon>fabids</taxon>
        <taxon>Oxalidales</taxon>
        <taxon>Cephalotaceae</taxon>
        <taxon>Cephalotus</taxon>
    </lineage>
</organism>
<dbReference type="GO" id="GO:0004843">
    <property type="term" value="F:cysteine-type deubiquitinase activity"/>
    <property type="evidence" value="ECO:0007669"/>
    <property type="project" value="InterPro"/>
</dbReference>
<evidence type="ECO:0000313" key="4">
    <source>
        <dbReference type="Proteomes" id="UP000187406"/>
    </source>
</evidence>
<evidence type="ECO:0000256" key="1">
    <source>
        <dbReference type="SAM" id="SignalP"/>
    </source>
</evidence>
<sequence>HSAGFCIVCALDSLFMSLVNYISQALYIYEFVHHITIFSSSFMLFKQEYAYEFLLGVFNLLEMKFDDSKIPYGRKPCLPINLLRDFFLCSTISIISCSNCLYTSSQTETCYGLSLSITAEMSLIAEMSFFTKTEELSDVSCDGCNHRVKAEKKILLKKRAPFLILQLNTFSSFEDKIKGCIAFPLLLDMSPYCSSLVDMCWPLPPRLNVYHMLFG</sequence>
<dbReference type="AlphaFoldDB" id="A0A1Q3AU75"/>
<dbReference type="GO" id="GO:0005634">
    <property type="term" value="C:nucleus"/>
    <property type="evidence" value="ECO:0007669"/>
    <property type="project" value="TreeGrafter"/>
</dbReference>
<feature type="non-terminal residue" evidence="3">
    <location>
        <position position="1"/>
    </location>
</feature>
<dbReference type="InterPro" id="IPR028889">
    <property type="entry name" value="USP"/>
</dbReference>
<dbReference type="InParanoid" id="A0A1Q3AU75"/>